<sequence length="275" mass="31035">MGLGHRCSRWSEAAECASTPVRCSAAARRSHRSRGHRDRGGAESRTSWGWFVRHCDGSGTPRGGGGFAALQPRRGTASGCGNGSASAYFPIPGSENTCLTEWWLQARTYFRKCYRTNFDSACMLICWQIWKERNARVFDQRSRSPNQLAEAIKEEILFAGLWFLPQSNSTPVVASENYLYFDFIPPNLNKIWSPVPSADPAKRGTASADALLGKRRRRSRRRRLRGNRSRRATSGRDVVSPRRFRFRRAISTPLECRIIESTKSSAFPSFHKLQA</sequence>
<feature type="compositionally biased region" description="Basic residues" evidence="1">
    <location>
        <begin position="213"/>
        <end position="233"/>
    </location>
</feature>
<dbReference type="AlphaFoldDB" id="A0A0D9ZRA1"/>
<dbReference type="Proteomes" id="UP000026961">
    <property type="component" value="Chromosome 4"/>
</dbReference>
<name>A0A0D9ZRA1_9ORYZ</name>
<protein>
    <submittedName>
        <fullName evidence="2">Uncharacterized protein</fullName>
    </submittedName>
</protein>
<evidence type="ECO:0000313" key="3">
    <source>
        <dbReference type="Proteomes" id="UP000026961"/>
    </source>
</evidence>
<dbReference type="PANTHER" id="PTHR47746:SF90">
    <property type="entry name" value="OS02G0155201 PROTEIN"/>
    <property type="match status" value="1"/>
</dbReference>
<dbReference type="Gramene" id="OGLUM04G26430.1">
    <property type="protein sequence ID" value="OGLUM04G26430.1"/>
    <property type="gene ID" value="OGLUM04G26430"/>
</dbReference>
<reference evidence="2" key="1">
    <citation type="submission" date="2015-04" db="UniProtKB">
        <authorList>
            <consortium name="EnsemblPlants"/>
        </authorList>
    </citation>
    <scope>IDENTIFICATION</scope>
</reference>
<feature type="region of interest" description="Disordered" evidence="1">
    <location>
        <begin position="197"/>
        <end position="238"/>
    </location>
</feature>
<dbReference type="HOGENOM" id="CLU_1013285_0_0_1"/>
<reference evidence="2" key="2">
    <citation type="submission" date="2018-05" db="EMBL/GenBank/DDBJ databases">
        <title>OgluRS3 (Oryza glumaepatula Reference Sequence Version 3).</title>
        <authorList>
            <person name="Zhang J."/>
            <person name="Kudrna D."/>
            <person name="Lee S."/>
            <person name="Talag J."/>
            <person name="Welchert J."/>
            <person name="Wing R.A."/>
        </authorList>
    </citation>
    <scope>NUCLEOTIDE SEQUENCE [LARGE SCALE GENOMIC DNA]</scope>
</reference>
<accession>A0A0D9ZRA1</accession>
<evidence type="ECO:0000313" key="2">
    <source>
        <dbReference type="EnsemblPlants" id="OGLUM04G26430.1"/>
    </source>
</evidence>
<evidence type="ECO:0000256" key="1">
    <source>
        <dbReference type="SAM" id="MobiDB-lite"/>
    </source>
</evidence>
<dbReference type="PANTHER" id="PTHR47746">
    <property type="entry name" value="ZF-RVT DOMAIN-CONTAINING PROTEIN"/>
    <property type="match status" value="1"/>
</dbReference>
<proteinExistence type="predicted"/>
<organism evidence="2">
    <name type="scientific">Oryza glumipatula</name>
    <dbReference type="NCBI Taxonomy" id="40148"/>
    <lineage>
        <taxon>Eukaryota</taxon>
        <taxon>Viridiplantae</taxon>
        <taxon>Streptophyta</taxon>
        <taxon>Embryophyta</taxon>
        <taxon>Tracheophyta</taxon>
        <taxon>Spermatophyta</taxon>
        <taxon>Magnoliopsida</taxon>
        <taxon>Liliopsida</taxon>
        <taxon>Poales</taxon>
        <taxon>Poaceae</taxon>
        <taxon>BOP clade</taxon>
        <taxon>Oryzoideae</taxon>
        <taxon>Oryzeae</taxon>
        <taxon>Oryzinae</taxon>
        <taxon>Oryza</taxon>
    </lineage>
</organism>
<keyword evidence="3" id="KW-1185">Reference proteome</keyword>
<dbReference type="EnsemblPlants" id="OGLUM04G26430.1">
    <property type="protein sequence ID" value="OGLUM04G26430.1"/>
    <property type="gene ID" value="OGLUM04G26430"/>
</dbReference>